<dbReference type="Proteomes" id="UP000190027">
    <property type="component" value="Unassembled WGS sequence"/>
</dbReference>
<reference evidence="1 2" key="1">
    <citation type="submission" date="2017-02" db="EMBL/GenBank/DDBJ databases">
        <authorList>
            <person name="Peterson S.W."/>
        </authorList>
    </citation>
    <scope>NUCLEOTIDE SEQUENCE [LARGE SCALE GENOMIC DNA]</scope>
    <source>
        <strain evidence="1 2">DSM 16080</strain>
    </source>
</reference>
<sequence>MPGPTLILDIGSGTQDVLYHFPNLEPENCPKFVLPSPARMVAQRIQSLAGRPLWLHGQNMGGGFFRALQAHLNAGGPVAATESAAYSIGDDLDRVRAMGIRQAEKCPEGYTPLLLADFVPEFWNGLLDHTGLERPAQIMACAQDHGFHPGTSNRRGRFLLWERLLLEAHGDPAALLFSEVPREMTRLADLQDAIGGGLVSDTGAAAVLGALHEPEIAAQSHERGITVVNLGNSHLIAFLVYRERIHGVYEHHTGLVDASKLLEHLALFRTGRLTMDTVFDDRGHGCLTLDLPAAARGFTPTYVLGPQRALLKDADVTFPAPGGDMMLAGCFGMLKGRTLAEAAPQRHL</sequence>
<dbReference type="EMBL" id="FUYC01000033">
    <property type="protein sequence ID" value="SKA97299.1"/>
    <property type="molecule type" value="Genomic_DNA"/>
</dbReference>
<dbReference type="AlphaFoldDB" id="A0A1T4Y686"/>
<name>A0A1T4Y686_9BACT</name>
<keyword evidence="2" id="KW-1185">Reference proteome</keyword>
<dbReference type="Pfam" id="PF08735">
    <property type="entry name" value="DUF1786"/>
    <property type="match status" value="1"/>
</dbReference>
<protein>
    <submittedName>
        <fullName evidence="1">Uncharacterized protein, DUF1786 family</fullName>
    </submittedName>
</protein>
<gene>
    <name evidence="1" type="ORF">SAMN02745704_02839</name>
</gene>
<dbReference type="InterPro" id="IPR014846">
    <property type="entry name" value="DUF1786_pyruvate_format-lyase"/>
</dbReference>
<accession>A0A1T4Y686</accession>
<dbReference type="STRING" id="1121449.SAMN02745704_02839"/>
<dbReference type="RefSeq" id="WP_078718380.1">
    <property type="nucleotide sequence ID" value="NZ_FUYC01000033.1"/>
</dbReference>
<evidence type="ECO:0000313" key="2">
    <source>
        <dbReference type="Proteomes" id="UP000190027"/>
    </source>
</evidence>
<dbReference type="OrthoDB" id="9777509at2"/>
<evidence type="ECO:0000313" key="1">
    <source>
        <dbReference type="EMBL" id="SKA97299.1"/>
    </source>
</evidence>
<proteinExistence type="predicted"/>
<organism evidence="1 2">
    <name type="scientific">Paucidesulfovibrio gracilis DSM 16080</name>
    <dbReference type="NCBI Taxonomy" id="1121449"/>
    <lineage>
        <taxon>Bacteria</taxon>
        <taxon>Pseudomonadati</taxon>
        <taxon>Thermodesulfobacteriota</taxon>
        <taxon>Desulfovibrionia</taxon>
        <taxon>Desulfovibrionales</taxon>
        <taxon>Desulfovibrionaceae</taxon>
        <taxon>Paucidesulfovibrio</taxon>
    </lineage>
</organism>